<evidence type="ECO:0000313" key="1">
    <source>
        <dbReference type="EMBL" id="CAB4146464.1"/>
    </source>
</evidence>
<organism evidence="1">
    <name type="scientific">uncultured Caudovirales phage</name>
    <dbReference type="NCBI Taxonomy" id="2100421"/>
    <lineage>
        <taxon>Viruses</taxon>
        <taxon>Duplodnaviria</taxon>
        <taxon>Heunggongvirae</taxon>
        <taxon>Uroviricota</taxon>
        <taxon>Caudoviricetes</taxon>
        <taxon>Peduoviridae</taxon>
        <taxon>Maltschvirus</taxon>
        <taxon>Maltschvirus maltsch</taxon>
    </lineage>
</organism>
<gene>
    <name evidence="1" type="ORF">UFOVP495_16</name>
</gene>
<dbReference type="SUPFAM" id="SSF52540">
    <property type="entry name" value="P-loop containing nucleoside triphosphate hydrolases"/>
    <property type="match status" value="1"/>
</dbReference>
<dbReference type="InterPro" id="IPR027417">
    <property type="entry name" value="P-loop_NTPase"/>
</dbReference>
<dbReference type="Gene3D" id="3.40.50.300">
    <property type="entry name" value="P-loop containing nucleotide triphosphate hydrolases"/>
    <property type="match status" value="1"/>
</dbReference>
<reference evidence="1" key="1">
    <citation type="submission" date="2020-04" db="EMBL/GenBank/DDBJ databases">
        <authorList>
            <person name="Chiriac C."/>
            <person name="Salcher M."/>
            <person name="Ghai R."/>
            <person name="Kavagutti S V."/>
        </authorList>
    </citation>
    <scope>NUCLEOTIDE SEQUENCE</scope>
</reference>
<name>A0A6J5MIJ1_9CAUD</name>
<sequence length="232" mass="27537">MKYFIILIEGCNGSGKSYLSNKLKKMFDDNQILCEEFHCPKDSKEKIEIPNNMDQYTKVDCYLKALNDIENQITDIKSNYNNIPVILLDRSPFVSAIVYQCFIDLGKNTTFSQKDFNHFTKPQIENFLSHYFDAALCEKLSLQQKKYITSDFNILIHCNIPIEIIIKNRPYINKNDLKKIKKRYEMIINNFDVLLKNPDLNNRVIEYSNYLDKDQYDKLTRKILDQYYAFIK</sequence>
<accession>A0A6J5MIJ1</accession>
<dbReference type="EMBL" id="LR796465">
    <property type="protein sequence ID" value="CAB4146464.1"/>
    <property type="molecule type" value="Genomic_DNA"/>
</dbReference>
<proteinExistence type="predicted"/>
<protein>
    <submittedName>
        <fullName evidence="1">Uncharacterized protein</fullName>
    </submittedName>
</protein>